<organism evidence="2 3">
    <name type="scientific">Acaromyces ingoldii</name>
    <dbReference type="NCBI Taxonomy" id="215250"/>
    <lineage>
        <taxon>Eukaryota</taxon>
        <taxon>Fungi</taxon>
        <taxon>Dikarya</taxon>
        <taxon>Basidiomycota</taxon>
        <taxon>Ustilaginomycotina</taxon>
        <taxon>Exobasidiomycetes</taxon>
        <taxon>Exobasidiales</taxon>
        <taxon>Cryptobasidiaceae</taxon>
        <taxon>Acaromyces</taxon>
    </lineage>
</organism>
<evidence type="ECO:0000313" key="3">
    <source>
        <dbReference type="Proteomes" id="UP000245768"/>
    </source>
</evidence>
<dbReference type="AlphaFoldDB" id="A0A316YEK2"/>
<keyword evidence="1" id="KW-0472">Membrane</keyword>
<evidence type="ECO:0000256" key="1">
    <source>
        <dbReference type="SAM" id="Phobius"/>
    </source>
</evidence>
<protein>
    <submittedName>
        <fullName evidence="2">Uncharacterized protein</fullName>
    </submittedName>
</protein>
<dbReference type="GeneID" id="37040162"/>
<feature type="transmembrane region" description="Helical" evidence="1">
    <location>
        <begin position="27"/>
        <end position="46"/>
    </location>
</feature>
<reference evidence="2" key="1">
    <citation type="journal article" date="2018" name="Mol. Biol. Evol.">
        <title>Broad Genomic Sampling Reveals a Smut Pathogenic Ancestry of the Fungal Clade Ustilaginomycotina.</title>
        <authorList>
            <person name="Kijpornyongpan T."/>
            <person name="Mondo S.J."/>
            <person name="Barry K."/>
            <person name="Sandor L."/>
            <person name="Lee J."/>
            <person name="Lipzen A."/>
            <person name="Pangilinan J."/>
            <person name="LaButti K."/>
            <person name="Hainaut M."/>
            <person name="Henrissat B."/>
            <person name="Grigoriev I.V."/>
            <person name="Spatafora J.W."/>
            <person name="Aime M.C."/>
        </authorList>
    </citation>
    <scope>NUCLEOTIDE SEQUENCE [LARGE SCALE GENOMIC DNA]</scope>
    <source>
        <strain evidence="2">MCA 4198</strain>
    </source>
</reference>
<proteinExistence type="predicted"/>
<keyword evidence="3" id="KW-1185">Reference proteome</keyword>
<accession>A0A316YEK2</accession>
<dbReference type="InParanoid" id="A0A316YEK2"/>
<gene>
    <name evidence="2" type="ORF">FA10DRAFT_173851</name>
</gene>
<keyword evidence="1" id="KW-0812">Transmembrane</keyword>
<sequence>MDPSLDHDILTATSTAVMMPAFRFKNLSALLALFISNGLAVGAPILDGRAKTTESLAQGKLGWSTPVKVTVLYDQGRTALSYCKAHSYLPTSWWYTVDDYGSATVMPDLTDAQGKFVFFQVCKSMKGKIQ</sequence>
<dbReference type="EMBL" id="KZ819639">
    <property type="protein sequence ID" value="PWN87649.1"/>
    <property type="molecule type" value="Genomic_DNA"/>
</dbReference>
<dbReference type="Proteomes" id="UP000245768">
    <property type="component" value="Unassembled WGS sequence"/>
</dbReference>
<name>A0A316YEK2_9BASI</name>
<keyword evidence="1" id="KW-1133">Transmembrane helix</keyword>
<dbReference type="RefSeq" id="XP_025374847.1">
    <property type="nucleotide sequence ID" value="XM_025518246.1"/>
</dbReference>
<evidence type="ECO:0000313" key="2">
    <source>
        <dbReference type="EMBL" id="PWN87649.1"/>
    </source>
</evidence>